<dbReference type="OrthoDB" id="6430685at2"/>
<dbReference type="RefSeq" id="WP_119865971.1">
    <property type="nucleotide sequence ID" value="NZ_CP016786.1"/>
</dbReference>
<dbReference type="AlphaFoldDB" id="A0A343JE78"/>
<name>A0A343JE78_9CLOT</name>
<accession>A0A343JE78</accession>
<dbReference type="PANTHER" id="PTHR43844:SF1">
    <property type="entry name" value="METHIONINE SYNTHASE"/>
    <property type="match status" value="1"/>
</dbReference>
<dbReference type="GO" id="GO:0008270">
    <property type="term" value="F:zinc ion binding"/>
    <property type="evidence" value="ECO:0007669"/>
    <property type="project" value="InterPro"/>
</dbReference>
<dbReference type="SUPFAM" id="SSF51726">
    <property type="entry name" value="UROD/MetE-like"/>
    <property type="match status" value="1"/>
</dbReference>
<dbReference type="Gene3D" id="3.20.20.210">
    <property type="match status" value="1"/>
</dbReference>
<dbReference type="NCBIfam" id="NF005085">
    <property type="entry name" value="PRK06520.1"/>
    <property type="match status" value="1"/>
</dbReference>
<dbReference type="GO" id="GO:0003871">
    <property type="term" value="F:5-methyltetrahydropteroyltriglutamate-homocysteine S-methyltransferase activity"/>
    <property type="evidence" value="ECO:0007669"/>
    <property type="project" value="InterPro"/>
</dbReference>
<reference evidence="2 3" key="1">
    <citation type="submission" date="2016-08" db="EMBL/GenBank/DDBJ databases">
        <title>Complete Genome Sequence Of The Indigo Reducing Clostridium isatidis DSM15098.</title>
        <authorList>
            <person name="Little G.T."/>
            <person name="Minton N.P."/>
        </authorList>
    </citation>
    <scope>NUCLEOTIDE SEQUENCE [LARGE SCALE GENOMIC DNA]</scope>
    <source>
        <strain evidence="2 3">DSM 15098</strain>
    </source>
</reference>
<dbReference type="InterPro" id="IPR038071">
    <property type="entry name" value="UROD/MetE-like_sf"/>
</dbReference>
<dbReference type="InterPro" id="IPR002629">
    <property type="entry name" value="Met_Synth_C/arc"/>
</dbReference>
<keyword evidence="3" id="KW-1185">Reference proteome</keyword>
<keyword evidence="2" id="KW-0808">Transferase</keyword>
<evidence type="ECO:0000259" key="1">
    <source>
        <dbReference type="Pfam" id="PF01717"/>
    </source>
</evidence>
<proteinExistence type="predicted"/>
<evidence type="ECO:0000313" key="3">
    <source>
        <dbReference type="Proteomes" id="UP000264883"/>
    </source>
</evidence>
<dbReference type="Pfam" id="PF01717">
    <property type="entry name" value="Meth_synt_2"/>
    <property type="match status" value="1"/>
</dbReference>
<feature type="domain" description="Cobalamin-independent methionine synthase MetE C-terminal/archaeal" evidence="1">
    <location>
        <begin position="20"/>
        <end position="354"/>
    </location>
</feature>
<protein>
    <submittedName>
        <fullName evidence="2">5-methyltetrahydropteroyltriglutamate--homocysteine methyltransferase</fullName>
    </submittedName>
</protein>
<dbReference type="PANTHER" id="PTHR43844">
    <property type="entry name" value="METHIONINE SYNTHASE"/>
    <property type="match status" value="1"/>
</dbReference>
<sequence>MTKELLGKQRLQVPYRNDIVGSFLRPEELKKARKQYENGEISREVLRAIEDKAIRELVKKEKAAGLKSVTDGEFRRSWWHLDFMWGIHGVEYKKVERGYQFKGEETRAETAGILGKIKFTGEHPFLEHYKFLKELADEEGVEARQTIPAPAQLLLELQRPENIADVKFIYENQEDLINDIVKTYNQIIRAFYDLGCRNIQLDDCTWGTFCDRNLLKRLGYTEEQVKDTLNLFLKLNNLAIKDLPEDLIITTHVCRGNYHSTYASEGPYDLVAEILFANANVDAFYLEFDDERSGGFEPLKYVPRDKQVVLGLVSSKTGKLESKETIIRRIEEATKYLDLDQICLSPQCGFASTEEGNILTEEEQWNKIRLIKEITEEIWK</sequence>
<dbReference type="GO" id="GO:0009086">
    <property type="term" value="P:methionine biosynthetic process"/>
    <property type="evidence" value="ECO:0007669"/>
    <property type="project" value="InterPro"/>
</dbReference>
<dbReference type="Proteomes" id="UP000264883">
    <property type="component" value="Chromosome"/>
</dbReference>
<keyword evidence="2" id="KW-0489">Methyltransferase</keyword>
<dbReference type="CDD" id="cd03311">
    <property type="entry name" value="CIMS_C_terminal_like"/>
    <property type="match status" value="1"/>
</dbReference>
<dbReference type="GO" id="GO:0032259">
    <property type="term" value="P:methylation"/>
    <property type="evidence" value="ECO:0007669"/>
    <property type="project" value="UniProtKB-KW"/>
</dbReference>
<gene>
    <name evidence="2" type="ORF">BEN51_10175</name>
</gene>
<dbReference type="KEGG" id="cia:BEN51_10175"/>
<organism evidence="2 3">
    <name type="scientific">Clostridium isatidis</name>
    <dbReference type="NCBI Taxonomy" id="182773"/>
    <lineage>
        <taxon>Bacteria</taxon>
        <taxon>Bacillati</taxon>
        <taxon>Bacillota</taxon>
        <taxon>Clostridia</taxon>
        <taxon>Eubacteriales</taxon>
        <taxon>Clostridiaceae</taxon>
        <taxon>Clostridium</taxon>
    </lineage>
</organism>
<evidence type="ECO:0000313" key="2">
    <source>
        <dbReference type="EMBL" id="ASW43836.1"/>
    </source>
</evidence>
<dbReference type="EMBL" id="CP016786">
    <property type="protein sequence ID" value="ASW43836.1"/>
    <property type="molecule type" value="Genomic_DNA"/>
</dbReference>